<gene>
    <name evidence="1" type="ORF">JOF28_000277</name>
</gene>
<name>A0A940PKY1_9MICO</name>
<evidence type="ECO:0000313" key="2">
    <source>
        <dbReference type="Proteomes" id="UP000675163"/>
    </source>
</evidence>
<organism evidence="1 2">
    <name type="scientific">Leucobacter exalbidus</name>
    <dbReference type="NCBI Taxonomy" id="662960"/>
    <lineage>
        <taxon>Bacteria</taxon>
        <taxon>Bacillati</taxon>
        <taxon>Actinomycetota</taxon>
        <taxon>Actinomycetes</taxon>
        <taxon>Micrococcales</taxon>
        <taxon>Microbacteriaceae</taxon>
        <taxon>Leucobacter</taxon>
    </lineage>
</organism>
<dbReference type="RefSeq" id="WP_209704131.1">
    <property type="nucleotide sequence ID" value="NZ_JAFIDA010000001.1"/>
</dbReference>
<dbReference type="CDD" id="cd00093">
    <property type="entry name" value="HTH_XRE"/>
    <property type="match status" value="1"/>
</dbReference>
<dbReference type="GO" id="GO:0003677">
    <property type="term" value="F:DNA binding"/>
    <property type="evidence" value="ECO:0007669"/>
    <property type="project" value="InterPro"/>
</dbReference>
<dbReference type="AlphaFoldDB" id="A0A940PKY1"/>
<proteinExistence type="predicted"/>
<dbReference type="Proteomes" id="UP000675163">
    <property type="component" value="Unassembled WGS sequence"/>
</dbReference>
<keyword evidence="2" id="KW-1185">Reference proteome</keyword>
<dbReference type="SUPFAM" id="SSF47413">
    <property type="entry name" value="lambda repressor-like DNA-binding domains"/>
    <property type="match status" value="1"/>
</dbReference>
<evidence type="ECO:0000313" key="1">
    <source>
        <dbReference type="EMBL" id="MBP1325045.1"/>
    </source>
</evidence>
<reference evidence="1" key="1">
    <citation type="submission" date="2021-02" db="EMBL/GenBank/DDBJ databases">
        <title>Sequencing the genomes of 1000 actinobacteria strains.</title>
        <authorList>
            <person name="Klenk H.-P."/>
        </authorList>
    </citation>
    <scope>NUCLEOTIDE SEQUENCE</scope>
    <source>
        <strain evidence="1">DSM 22850</strain>
    </source>
</reference>
<sequence>MDISTMIEQVGRTPTSTARLTGLSRMTIQRVREGTSVPTIATLRELALAAGYDIAVTLVAPGDPAAAVAARVMYDSMLATSVAESDDVAQWVARLKRHQLTAPDEVLALAGKYAAPQHHPQARFFAPRSGFSHDRLTSAVNSAGVTSQGAFALSGIAAADYYLFTSGSVGPVVLWSEHAEAACDALSATFREAPDYQPGGILVAPAPPEYFVDSLTDEKEHLTVVSPIQAALDLHGLGYTNLALNVTEGW</sequence>
<comment type="caution">
    <text evidence="1">The sequence shown here is derived from an EMBL/GenBank/DDBJ whole genome shotgun (WGS) entry which is preliminary data.</text>
</comment>
<accession>A0A940PKY1</accession>
<dbReference type="InterPro" id="IPR001387">
    <property type="entry name" value="Cro/C1-type_HTH"/>
</dbReference>
<protein>
    <submittedName>
        <fullName evidence="1">Transcriptional regulator with XRE-family HTH domain</fullName>
    </submittedName>
</protein>
<dbReference type="InterPro" id="IPR010982">
    <property type="entry name" value="Lambda_DNA-bd_dom_sf"/>
</dbReference>
<dbReference type="EMBL" id="JAFIDA010000001">
    <property type="protein sequence ID" value="MBP1325045.1"/>
    <property type="molecule type" value="Genomic_DNA"/>
</dbReference>